<protein>
    <submittedName>
        <fullName evidence="2">Uncharacterized protein</fullName>
    </submittedName>
</protein>
<feature type="transmembrane region" description="Helical" evidence="1">
    <location>
        <begin position="100"/>
        <end position="128"/>
    </location>
</feature>
<keyword evidence="1" id="KW-1133">Transmembrane helix</keyword>
<comment type="caution">
    <text evidence="2">The sequence shown here is derived from an EMBL/GenBank/DDBJ whole genome shotgun (WGS) entry which is preliminary data.</text>
</comment>
<sequence length="183" mass="19538">MVELGRETVATRDLAVIGIRLIAFYLVARGIVVLAQSAPYFWAEGPSGGQPMLYVTVAIQIVAPLVLGALLWASAPWLARLVVRGRTAHMDMGGLSAESVAATAFGVAGIVILIHSLPQLFVTLVTVWEVSRQGGATSMPGQWLQPAAMALRCVLAFGVMVGARTIARWLLAARKAGLYREDR</sequence>
<proteinExistence type="predicted"/>
<feature type="transmembrane region" description="Helical" evidence="1">
    <location>
        <begin position="21"/>
        <end position="42"/>
    </location>
</feature>
<keyword evidence="3" id="KW-1185">Reference proteome</keyword>
<reference evidence="2 3" key="2">
    <citation type="journal article" date="2013" name="PLoS ONE">
        <title>INDIGO - INtegrated Data Warehouse of MIcrobial GenOmes with Examples from the Red Sea Extremophiles.</title>
        <authorList>
            <person name="Alam I."/>
            <person name="Antunes A."/>
            <person name="Kamau A.A."/>
            <person name="Ba Alawi W."/>
            <person name="Kalkatawi M."/>
            <person name="Stingl U."/>
            <person name="Bajic V.B."/>
        </authorList>
    </citation>
    <scope>NUCLEOTIDE SEQUENCE [LARGE SCALE GENOMIC DNA]</scope>
    <source>
        <strain evidence="2 3">E1L3A</strain>
    </source>
</reference>
<reference evidence="2 3" key="1">
    <citation type="journal article" date="2011" name="J. Bacteriol.">
        <title>Genome sequence of Salinisphaera shabanensis, a gammaproteobacterium from the harsh, variable environment of the brine-seawater interface of the Shaban Deep in the Red Sea.</title>
        <authorList>
            <person name="Antunes A."/>
            <person name="Alam I."/>
            <person name="Bajic V.B."/>
            <person name="Stingl U."/>
        </authorList>
    </citation>
    <scope>NUCLEOTIDE SEQUENCE [LARGE SCALE GENOMIC DNA]</scope>
    <source>
        <strain evidence="2 3">E1L3A</strain>
    </source>
</reference>
<keyword evidence="1" id="KW-0812">Transmembrane</keyword>
<dbReference type="AlphaFoldDB" id="U2FWI8"/>
<dbReference type="STRING" id="1033802.SSPSH_000818"/>
<evidence type="ECO:0000313" key="3">
    <source>
        <dbReference type="Proteomes" id="UP000006242"/>
    </source>
</evidence>
<dbReference type="EMBL" id="AFNV02000004">
    <property type="protein sequence ID" value="ERJ20259.1"/>
    <property type="molecule type" value="Genomic_DNA"/>
</dbReference>
<organism evidence="2 3">
    <name type="scientific">Salinisphaera shabanensis E1L3A</name>
    <dbReference type="NCBI Taxonomy" id="1033802"/>
    <lineage>
        <taxon>Bacteria</taxon>
        <taxon>Pseudomonadati</taxon>
        <taxon>Pseudomonadota</taxon>
        <taxon>Gammaproteobacteria</taxon>
        <taxon>Salinisphaerales</taxon>
        <taxon>Salinisphaeraceae</taxon>
        <taxon>Salinisphaera</taxon>
    </lineage>
</organism>
<gene>
    <name evidence="2" type="ORF">SSPSH_000818</name>
</gene>
<feature type="transmembrane region" description="Helical" evidence="1">
    <location>
        <begin position="148"/>
        <end position="171"/>
    </location>
</feature>
<evidence type="ECO:0000256" key="1">
    <source>
        <dbReference type="SAM" id="Phobius"/>
    </source>
</evidence>
<accession>U2FWI8</accession>
<dbReference type="Proteomes" id="UP000006242">
    <property type="component" value="Unassembled WGS sequence"/>
</dbReference>
<evidence type="ECO:0000313" key="2">
    <source>
        <dbReference type="EMBL" id="ERJ20259.1"/>
    </source>
</evidence>
<feature type="transmembrane region" description="Helical" evidence="1">
    <location>
        <begin position="54"/>
        <end position="79"/>
    </location>
</feature>
<keyword evidence="1" id="KW-0472">Membrane</keyword>
<dbReference type="eggNOG" id="ENOG5033D8C">
    <property type="taxonomic scope" value="Bacteria"/>
</dbReference>
<name>U2FWI8_9GAMM</name>